<evidence type="ECO:0000256" key="2">
    <source>
        <dbReference type="ARBA" id="ARBA00022692"/>
    </source>
</evidence>
<dbReference type="AlphaFoldDB" id="A0A8H5XQJ1"/>
<feature type="transmembrane region" description="Helical" evidence="7">
    <location>
        <begin position="92"/>
        <end position="118"/>
    </location>
</feature>
<name>A0A8H5XQJ1_9HYPO</name>
<dbReference type="InterPro" id="IPR049326">
    <property type="entry name" value="Rhodopsin_dom_fungi"/>
</dbReference>
<evidence type="ECO:0000313" key="9">
    <source>
        <dbReference type="EMBL" id="KAF5698094.1"/>
    </source>
</evidence>
<proteinExistence type="inferred from homology"/>
<comment type="caution">
    <text evidence="9">The sequence shown here is derived from an EMBL/GenBank/DDBJ whole genome shotgun (WGS) entry which is preliminary data.</text>
</comment>
<comment type="subcellular location">
    <subcellularLocation>
        <location evidence="1">Membrane</location>
        <topology evidence="1">Multi-pass membrane protein</topology>
    </subcellularLocation>
</comment>
<evidence type="ECO:0000313" key="10">
    <source>
        <dbReference type="Proteomes" id="UP000544331"/>
    </source>
</evidence>
<keyword evidence="10" id="KW-1185">Reference proteome</keyword>
<dbReference type="PANTHER" id="PTHR33048">
    <property type="entry name" value="PTH11-LIKE INTEGRAL MEMBRANE PROTEIN (AFU_ORTHOLOGUE AFUA_5G11245)"/>
    <property type="match status" value="1"/>
</dbReference>
<dbReference type="PANTHER" id="PTHR33048:SF47">
    <property type="entry name" value="INTEGRAL MEMBRANE PROTEIN-RELATED"/>
    <property type="match status" value="1"/>
</dbReference>
<evidence type="ECO:0000256" key="7">
    <source>
        <dbReference type="SAM" id="Phobius"/>
    </source>
</evidence>
<feature type="transmembrane region" description="Helical" evidence="7">
    <location>
        <begin position="50"/>
        <end position="71"/>
    </location>
</feature>
<evidence type="ECO:0000256" key="1">
    <source>
        <dbReference type="ARBA" id="ARBA00004141"/>
    </source>
</evidence>
<dbReference type="GO" id="GO:0016020">
    <property type="term" value="C:membrane"/>
    <property type="evidence" value="ECO:0007669"/>
    <property type="project" value="UniProtKB-SubCell"/>
</dbReference>
<evidence type="ECO:0000256" key="5">
    <source>
        <dbReference type="ARBA" id="ARBA00038359"/>
    </source>
</evidence>
<feature type="transmembrane region" description="Helical" evidence="7">
    <location>
        <begin position="124"/>
        <end position="148"/>
    </location>
</feature>
<evidence type="ECO:0000256" key="6">
    <source>
        <dbReference type="SAM" id="MobiDB-lite"/>
    </source>
</evidence>
<feature type="compositionally biased region" description="Polar residues" evidence="6">
    <location>
        <begin position="315"/>
        <end position="327"/>
    </location>
</feature>
<gene>
    <name evidence="9" type="ORF">FMUND_15203</name>
</gene>
<sequence>MALLYGRDENSDRSSELNVATTIVLVLSAVFVTLRFWARYVRIGYGTDDWLTLVALVFVFITGGLNYGMIAHGLGKHAKRVSTADQVIFFKLLLAFENIYVTAVMLIKLALLAMYLRIFPSRNFRLMSAIIAATVIGWWIAICAVCIFQCHPIKKAWMPWIDGSCINLKASFIGNAIPNIATDVAILCMPVTQILKLQINMAQKLSLLVIFSLGSFVLFASIYRFTTIMQFEPIDTTWTLATACTWCVVEVACGTIALCLPTLRPLMVMISSKFESIASRKDAAARTSMPTELVTIGGTGGKTGHFHRINDKYEPNSSQHRLATSHGSIPPVDPSDGGSADELPLDGRVKPR</sequence>
<dbReference type="Proteomes" id="UP000544331">
    <property type="component" value="Unassembled WGS sequence"/>
</dbReference>
<feature type="transmembrane region" description="Helical" evidence="7">
    <location>
        <begin position="205"/>
        <end position="226"/>
    </location>
</feature>
<keyword evidence="4 7" id="KW-0472">Membrane</keyword>
<evidence type="ECO:0000256" key="4">
    <source>
        <dbReference type="ARBA" id="ARBA00023136"/>
    </source>
</evidence>
<accession>A0A8H5XQJ1</accession>
<dbReference type="Pfam" id="PF20684">
    <property type="entry name" value="Fung_rhodopsin"/>
    <property type="match status" value="1"/>
</dbReference>
<evidence type="ECO:0000259" key="8">
    <source>
        <dbReference type="Pfam" id="PF20684"/>
    </source>
</evidence>
<feature type="region of interest" description="Disordered" evidence="6">
    <location>
        <begin position="315"/>
        <end position="352"/>
    </location>
</feature>
<protein>
    <submittedName>
        <fullName evidence="9">Integral membrane protein</fullName>
    </submittedName>
</protein>
<keyword evidence="2 7" id="KW-0812">Transmembrane</keyword>
<feature type="transmembrane region" description="Helical" evidence="7">
    <location>
        <begin position="17"/>
        <end position="38"/>
    </location>
</feature>
<feature type="domain" description="Rhodopsin" evidence="8">
    <location>
        <begin position="34"/>
        <end position="268"/>
    </location>
</feature>
<dbReference type="OrthoDB" id="5391602at2759"/>
<organism evidence="9 10">
    <name type="scientific">Fusarium mundagurra</name>
    <dbReference type="NCBI Taxonomy" id="1567541"/>
    <lineage>
        <taxon>Eukaryota</taxon>
        <taxon>Fungi</taxon>
        <taxon>Dikarya</taxon>
        <taxon>Ascomycota</taxon>
        <taxon>Pezizomycotina</taxon>
        <taxon>Sordariomycetes</taxon>
        <taxon>Hypocreomycetidae</taxon>
        <taxon>Hypocreales</taxon>
        <taxon>Nectriaceae</taxon>
        <taxon>Fusarium</taxon>
        <taxon>Fusarium fujikuroi species complex</taxon>
    </lineage>
</organism>
<keyword evidence="3 7" id="KW-1133">Transmembrane helix</keyword>
<feature type="transmembrane region" description="Helical" evidence="7">
    <location>
        <begin position="238"/>
        <end position="263"/>
    </location>
</feature>
<reference evidence="9 10" key="1">
    <citation type="submission" date="2020-05" db="EMBL/GenBank/DDBJ databases">
        <title>Identification and distribution of gene clusters putatively required for synthesis of sphingolipid metabolism inhibitors in phylogenetically diverse species of the filamentous fungus Fusarium.</title>
        <authorList>
            <person name="Kim H.-S."/>
            <person name="Busman M."/>
            <person name="Brown D.W."/>
            <person name="Divon H."/>
            <person name="Uhlig S."/>
            <person name="Proctor R.H."/>
        </authorList>
    </citation>
    <scope>NUCLEOTIDE SEQUENCE [LARGE SCALE GENOMIC DNA]</scope>
    <source>
        <strain evidence="9 10">NRRL 66235</strain>
    </source>
</reference>
<dbReference type="EMBL" id="JAAOAN010000947">
    <property type="protein sequence ID" value="KAF5698094.1"/>
    <property type="molecule type" value="Genomic_DNA"/>
</dbReference>
<comment type="similarity">
    <text evidence="5">Belongs to the SAT4 family.</text>
</comment>
<evidence type="ECO:0000256" key="3">
    <source>
        <dbReference type="ARBA" id="ARBA00022989"/>
    </source>
</evidence>
<dbReference type="InterPro" id="IPR052337">
    <property type="entry name" value="SAT4-like"/>
</dbReference>